<dbReference type="VEuPathDB" id="GiardiaDB:SS50377_20263"/>
<keyword evidence="3" id="KW-1185">Reference proteome</keyword>
<dbReference type="EMBL" id="AUWU02000001">
    <property type="protein sequence ID" value="KAH0576917.1"/>
    <property type="molecule type" value="Genomic_DNA"/>
</dbReference>
<organism evidence="1">
    <name type="scientific">Spironucleus salmonicida</name>
    <dbReference type="NCBI Taxonomy" id="348837"/>
    <lineage>
        <taxon>Eukaryota</taxon>
        <taxon>Metamonada</taxon>
        <taxon>Diplomonadida</taxon>
        <taxon>Hexamitidae</taxon>
        <taxon>Hexamitinae</taxon>
        <taxon>Spironucleus</taxon>
    </lineage>
</organism>
<dbReference type="Proteomes" id="UP000018208">
    <property type="component" value="Unassembled WGS sequence"/>
</dbReference>
<gene>
    <name evidence="1" type="ORF">SS50377_14894</name>
    <name evidence="2" type="ORF">SS50377_20263</name>
</gene>
<evidence type="ECO:0000313" key="2">
    <source>
        <dbReference type="EMBL" id="KAH0576917.1"/>
    </source>
</evidence>
<evidence type="ECO:0000313" key="3">
    <source>
        <dbReference type="Proteomes" id="UP000018208"/>
    </source>
</evidence>
<sequence length="185" mass="21701">MQVSIREELYKIESNYTLMSQLRLKLIQSQQELLLLLSTVSPHINLSEIKQIIKNQTFQFNQYSKQIIFSRNQIYNAYLKKPSTNQTKNALVIELLKISELCKELQDSLSNNYSNLKMLVDVACQKDINRIQLSIEACYIDNISQIQEKDYYDFIIILEQIETIEITNNKRLLISSDDLIQTSQQ</sequence>
<protein>
    <submittedName>
        <fullName evidence="1">Uncharacterized protein</fullName>
    </submittedName>
</protein>
<reference evidence="2" key="2">
    <citation type="submission" date="2020-12" db="EMBL/GenBank/DDBJ databases">
        <title>New Spironucleus salmonicida genome in near-complete chromosomes.</title>
        <authorList>
            <person name="Xu F."/>
            <person name="Kurt Z."/>
            <person name="Jimenez-Gonzalez A."/>
            <person name="Astvaldsson A."/>
            <person name="Andersson J.O."/>
            <person name="Svard S.G."/>
        </authorList>
    </citation>
    <scope>NUCLEOTIDE SEQUENCE</scope>
    <source>
        <strain evidence="2">ATCC 50377</strain>
    </source>
</reference>
<evidence type="ECO:0000313" key="1">
    <source>
        <dbReference type="EMBL" id="EST45317.1"/>
    </source>
</evidence>
<dbReference type="EMBL" id="KI546100">
    <property type="protein sequence ID" value="EST45317.1"/>
    <property type="molecule type" value="Genomic_DNA"/>
</dbReference>
<accession>V6LL90</accession>
<reference evidence="1 2" key="1">
    <citation type="journal article" date="2014" name="PLoS Genet.">
        <title>The Genome of Spironucleus salmonicida Highlights a Fish Pathogen Adapted to Fluctuating Environments.</title>
        <authorList>
            <person name="Xu F."/>
            <person name="Jerlstrom-Hultqvist J."/>
            <person name="Einarsson E."/>
            <person name="Astvaldsson A."/>
            <person name="Svard S.G."/>
            <person name="Andersson J.O."/>
        </authorList>
    </citation>
    <scope>NUCLEOTIDE SEQUENCE</scope>
    <source>
        <strain evidence="2">ATCC 50377</strain>
    </source>
</reference>
<proteinExistence type="predicted"/>
<name>V6LL90_9EUKA</name>
<dbReference type="AlphaFoldDB" id="V6LL90"/>